<dbReference type="EMBL" id="WKEW01000016">
    <property type="protein sequence ID" value="MCF5056797.1"/>
    <property type="molecule type" value="Genomic_DNA"/>
</dbReference>
<reference evidence="1 2" key="1">
    <citation type="submission" date="2019-11" db="EMBL/GenBank/DDBJ databases">
        <title>Epiphytic Pseudomonas syringae from cherry orchards.</title>
        <authorList>
            <person name="Hulin M.T."/>
        </authorList>
    </citation>
    <scope>NUCLEOTIDE SEQUENCE [LARGE SCALE GENOMIC DNA]</scope>
    <source>
        <strain evidence="1 2">PA-6-9F</strain>
    </source>
</reference>
<sequence>MAGLRDAAQYHAQLRALLPAGPAWDPSLVPELETILSGVSQELARIDARAFDLINEMDPASVSELVPDWERVMGLPDPCLGESPAFEDRRLAVRQRLVAVGGQSRAYFIEIAIRQGYPEADITEHRAPRFGRSRFGSAHFGTWAAQFMWTLNSGPRRRLGRRFGASYWGERFGTNPSGALECVIRRSAPAHTVEFINYGDNQ</sequence>
<protein>
    <submittedName>
        <fullName evidence="1">DUF2313 domain-containing protein</fullName>
    </submittedName>
</protein>
<dbReference type="RefSeq" id="WP_236299253.1">
    <property type="nucleotide sequence ID" value="NZ_WKEB01000104.1"/>
</dbReference>
<evidence type="ECO:0000313" key="1">
    <source>
        <dbReference type="EMBL" id="MCF5056797.1"/>
    </source>
</evidence>
<evidence type="ECO:0000313" key="2">
    <source>
        <dbReference type="Proteomes" id="UP000814172"/>
    </source>
</evidence>
<dbReference type="InterPro" id="IPR018755">
    <property type="entry name" value="Phage_Mu_Gp48"/>
</dbReference>
<name>A0AAW4ZYX8_9PSED</name>
<accession>A0AAW4ZYX8</accession>
<gene>
    <name evidence="1" type="ORF">GIW75_07470</name>
</gene>
<dbReference type="Proteomes" id="UP000814172">
    <property type="component" value="Unassembled WGS sequence"/>
</dbReference>
<proteinExistence type="predicted"/>
<comment type="caution">
    <text evidence="1">The sequence shown here is derived from an EMBL/GenBank/DDBJ whole genome shotgun (WGS) entry which is preliminary data.</text>
</comment>
<dbReference type="Pfam" id="PF10076">
    <property type="entry name" value="Phage_Mu_Gp48"/>
    <property type="match status" value="1"/>
</dbReference>
<organism evidence="1 2">
    <name type="scientific">Pseudomonas proteolytica</name>
    <dbReference type="NCBI Taxonomy" id="219574"/>
    <lineage>
        <taxon>Bacteria</taxon>
        <taxon>Pseudomonadati</taxon>
        <taxon>Pseudomonadota</taxon>
        <taxon>Gammaproteobacteria</taxon>
        <taxon>Pseudomonadales</taxon>
        <taxon>Pseudomonadaceae</taxon>
        <taxon>Pseudomonas</taxon>
    </lineage>
</organism>
<keyword evidence="2" id="KW-1185">Reference proteome</keyword>
<dbReference type="AlphaFoldDB" id="A0AAW4ZYX8"/>